<dbReference type="Pfam" id="PF08238">
    <property type="entry name" value="Sel1"/>
    <property type="match status" value="4"/>
</dbReference>
<sequence>MRRHVLSRLDDLDLDARELASAAARRAGLSLEEWAALIAAQDERPVSPPHPSRRKAGSDLDSLIARMSPASRARPKRDYDTLMAAIAAEREREAEQEASRTAVALESMASWIEQAESRLDEAARASSDQQDRIAALLSQALSVLQERLDAVERQVAAQPAAPPRIEFPMEQALQALAPVSENLAGLRADMARLATRLEQPDQALAPAVEAIRAEIDGLRSGMDHLATRTEIAALGSSLGSLAKDLEQGGTARDLRTLAGSITVLYEQVQALSEGVNHGLHERIGREIESLKGRIDRIAESGVDRSVVDFLSSQIVDLRQDLASRAEPQQMARLFESIEVLGRQVAEIRRHQVSGGDLAALKRSLDDVCSALYVTATAQETSRIPEQLDSLSRRLDLLARRPDPEPVRLEPISEQLALLTERIAALSGARSEGGEALADLVNRLSSQMEAAAEREASAQEPLIQRFDRLEQELRQLGERSDAAGMAQMMRSLSEKLDRPVQQAGLDALERQIASLTERLGQMPGEPLRKVLDDAMSHLAQMQAEAAGIAERAARAALADIRPSLPEAGDLDALKHGFVELKALHSRSDKKTQETLRTVRDALETLTARLAGAGTPSAGIPRVEVPSGAMPPLQANRPLPANRLEAAVRRLHAATLSQMEEPGPGGLDAPLDTLPPKPPEKPAAGPSDTTPAFADVSHAHLRASLIAAARRAAQGAAPEPVEPPAPLPDDAETGRPAEALPQDQGEPGAAPSLFERLRRTFEENRRPLLLGLALLILATGATRLLPGGHEMPSLALATARELPEAPSAAKPADAPGAATSEKVSVFQTTSLSQSPSAPLAAGAFLADPSTAGGLPAGVPAALRQAALSGDAAALHEVAVRLAEGPAQDMTLAARFFERAAQAGFPPAQERLAALHEKGTGVTRDLRQAAFWYERAALGGHVRAMHNLATLLATGTSGKPDYPAALRWYAEAAEAGFRDSQFNAGILLARGIGSKPDPVKAFQWFSLAAAQGDAEAGRKRDELAGRLGAAELKAAKAALDQWRPRAVDPVANGLSAAPAQGQTAALDRTQGDRS</sequence>
<organism evidence="3 4">
    <name type="scientific">Microvirga arsenatis</name>
    <dbReference type="NCBI Taxonomy" id="2692265"/>
    <lineage>
        <taxon>Bacteria</taxon>
        <taxon>Pseudomonadati</taxon>
        <taxon>Pseudomonadota</taxon>
        <taxon>Alphaproteobacteria</taxon>
        <taxon>Hyphomicrobiales</taxon>
        <taxon>Methylobacteriaceae</taxon>
        <taxon>Microvirga</taxon>
    </lineage>
</organism>
<dbReference type="RefSeq" id="WP_161724919.1">
    <property type="nucleotide sequence ID" value="NZ_JAAAXI010000015.1"/>
</dbReference>
<reference evidence="3 4" key="1">
    <citation type="submission" date="2020-01" db="EMBL/GenBank/DDBJ databases">
        <title>Microvirga sp. nov., an arsenate reduction bacterium isolated from Tibet hotspring sediments.</title>
        <authorList>
            <person name="Yuan C.-G."/>
        </authorList>
    </citation>
    <scope>NUCLEOTIDE SEQUENCE [LARGE SCALE GENOMIC DNA]</scope>
    <source>
        <strain evidence="3 4">SYSU G3D203</strain>
    </source>
</reference>
<feature type="region of interest" description="Disordered" evidence="2">
    <location>
        <begin position="708"/>
        <end position="748"/>
    </location>
</feature>
<dbReference type="SMART" id="SM00671">
    <property type="entry name" value="SEL1"/>
    <property type="match status" value="4"/>
</dbReference>
<protein>
    <recommendedName>
        <fullName evidence="5">Localization factor PodJL</fullName>
    </recommendedName>
</protein>
<dbReference type="InterPro" id="IPR011990">
    <property type="entry name" value="TPR-like_helical_dom_sf"/>
</dbReference>
<comment type="caution">
    <text evidence="3">The sequence shown here is derived from an EMBL/GenBank/DDBJ whole genome shotgun (WGS) entry which is preliminary data.</text>
</comment>
<dbReference type="EMBL" id="JAAAXJ010000014">
    <property type="protein sequence ID" value="NBJ26474.1"/>
    <property type="molecule type" value="Genomic_DNA"/>
</dbReference>
<dbReference type="PANTHER" id="PTHR11102">
    <property type="entry name" value="SEL-1-LIKE PROTEIN"/>
    <property type="match status" value="1"/>
</dbReference>
<dbReference type="Proteomes" id="UP000818323">
    <property type="component" value="Unassembled WGS sequence"/>
</dbReference>
<feature type="region of interest" description="Disordered" evidence="2">
    <location>
        <begin position="1047"/>
        <end position="1071"/>
    </location>
</feature>
<feature type="compositionally biased region" description="Low complexity" evidence="2">
    <location>
        <begin position="708"/>
        <end position="717"/>
    </location>
</feature>
<dbReference type="Gene3D" id="1.25.40.10">
    <property type="entry name" value="Tetratricopeptide repeat domain"/>
    <property type="match status" value="1"/>
</dbReference>
<evidence type="ECO:0000256" key="1">
    <source>
        <dbReference type="SAM" id="Coils"/>
    </source>
</evidence>
<evidence type="ECO:0000313" key="4">
    <source>
        <dbReference type="Proteomes" id="UP000818323"/>
    </source>
</evidence>
<keyword evidence="4" id="KW-1185">Reference proteome</keyword>
<evidence type="ECO:0008006" key="5">
    <source>
        <dbReference type="Google" id="ProtNLM"/>
    </source>
</evidence>
<evidence type="ECO:0000313" key="3">
    <source>
        <dbReference type="EMBL" id="NBJ26474.1"/>
    </source>
</evidence>
<dbReference type="SUPFAM" id="SSF81901">
    <property type="entry name" value="HCP-like"/>
    <property type="match status" value="1"/>
</dbReference>
<keyword evidence="1" id="KW-0175">Coiled coil</keyword>
<name>A0ABW9Z1E1_9HYPH</name>
<feature type="coiled-coil region" evidence="1">
    <location>
        <begin position="112"/>
        <end position="154"/>
    </location>
</feature>
<feature type="region of interest" description="Disordered" evidence="2">
    <location>
        <begin position="655"/>
        <end position="690"/>
    </location>
</feature>
<accession>A0ABW9Z1E1</accession>
<feature type="region of interest" description="Disordered" evidence="2">
    <location>
        <begin position="42"/>
        <end position="62"/>
    </location>
</feature>
<dbReference type="InterPro" id="IPR050767">
    <property type="entry name" value="Sel1_AlgK"/>
</dbReference>
<dbReference type="PANTHER" id="PTHR11102:SF160">
    <property type="entry name" value="ERAD-ASSOCIATED E3 UBIQUITIN-PROTEIN LIGASE COMPONENT HRD3"/>
    <property type="match status" value="1"/>
</dbReference>
<proteinExistence type="predicted"/>
<gene>
    <name evidence="3" type="ORF">GR303_19205</name>
</gene>
<dbReference type="InterPro" id="IPR006597">
    <property type="entry name" value="Sel1-like"/>
</dbReference>
<evidence type="ECO:0000256" key="2">
    <source>
        <dbReference type="SAM" id="MobiDB-lite"/>
    </source>
</evidence>